<feature type="signal peptide" evidence="1">
    <location>
        <begin position="1"/>
        <end position="20"/>
    </location>
</feature>
<evidence type="ECO:0000313" key="3">
    <source>
        <dbReference type="Proteomes" id="UP000010093"/>
    </source>
</evidence>
<dbReference type="EMBL" id="CP003388">
    <property type="protein sequence ID" value="AFD56394.1"/>
    <property type="molecule type" value="Genomic_DNA"/>
</dbReference>
<evidence type="ECO:0000256" key="1">
    <source>
        <dbReference type="SAM" id="SignalP"/>
    </source>
</evidence>
<dbReference type="PROSITE" id="PS51257">
    <property type="entry name" value="PROKAR_LIPOPROTEIN"/>
    <property type="match status" value="1"/>
</dbReference>
<dbReference type="KEGG" id="ran:Riean_1233"/>
<dbReference type="AlphaFoldDB" id="E4TAN1"/>
<dbReference type="KEGG" id="rai:RA0C_1501"/>
<dbReference type="Proteomes" id="UP000010093">
    <property type="component" value="Chromosome"/>
</dbReference>
<keyword evidence="1" id="KW-0732">Signal</keyword>
<name>E4TAN1_RIEAD</name>
<organism evidence="2 3">
    <name type="scientific">Riemerella anatipestifer (strain ATCC 11845 / DSM 15868 / JCM 9532 / NCTC 11014)</name>
    <dbReference type="NCBI Taxonomy" id="693978"/>
    <lineage>
        <taxon>Bacteria</taxon>
        <taxon>Pseudomonadati</taxon>
        <taxon>Bacteroidota</taxon>
        <taxon>Flavobacteriia</taxon>
        <taxon>Flavobacteriales</taxon>
        <taxon>Weeksellaceae</taxon>
        <taxon>Riemerella</taxon>
    </lineage>
</organism>
<evidence type="ECO:0008006" key="4">
    <source>
        <dbReference type="Google" id="ProtNLM"/>
    </source>
</evidence>
<gene>
    <name evidence="2" type="ORF">RA0C_1501</name>
</gene>
<evidence type="ECO:0000313" key="2">
    <source>
        <dbReference type="EMBL" id="AFD56394.1"/>
    </source>
</evidence>
<sequence>MKKILLVFLCVGFTACQRSADNVANTYNTPKESSKILPKLIKVEEKGYDRLANCTPYNYNEITSYKYDSDNNLISSTSSNNDRVTYFNHSEGTLDNVTFSHYPLTSMKFYYTGNKVTEVRYIAPIGWHTQSDVVRYISLKYDSNGKLTDVHFRTPKFNSEHVEHILYKGNEISRISTLQGDYNYEYETKYNPFKNLSEPVKIAFALIDGGNSFRIEDDNYIGFWGEYMLKQTNTNNTYKANNYISEMYKSNISDCSNNSYIRVNIEYN</sequence>
<dbReference type="PATRIC" id="fig|693978.17.peg.1491"/>
<accession>E4TAN1</accession>
<dbReference type="GeneID" id="93718335"/>
<reference evidence="2 3" key="1">
    <citation type="journal article" date="2012" name="J. Bacteriol.">
        <title>Complete genome sequence of Riemerella anatipestifer reference strain.</title>
        <authorList>
            <person name="Wang X."/>
            <person name="Zhu D."/>
            <person name="Wang M."/>
            <person name="Cheng A."/>
            <person name="Jia R."/>
            <person name="Zhou Y."/>
            <person name="Chen Z."/>
            <person name="Luo Q."/>
            <person name="Liu F."/>
            <person name="Wang Y."/>
            <person name="Chen X.Y."/>
        </authorList>
    </citation>
    <scope>NUCLEOTIDE SEQUENCE [LARGE SCALE GENOMIC DNA]</scope>
    <source>
        <strain evidence="3">DSM 15868</strain>
    </source>
</reference>
<dbReference type="HOGENOM" id="CLU_1037786_0_0_10"/>
<protein>
    <recommendedName>
        <fullName evidence="4">DUF4595 domain-containing protein</fullName>
    </recommendedName>
</protein>
<feature type="chain" id="PRO_5003187775" description="DUF4595 domain-containing protein" evidence="1">
    <location>
        <begin position="21"/>
        <end position="268"/>
    </location>
</feature>
<dbReference type="RefSeq" id="WP_004916177.1">
    <property type="nucleotide sequence ID" value="NC_014738.1"/>
</dbReference>
<proteinExistence type="predicted"/>